<evidence type="ECO:0000313" key="8">
    <source>
        <dbReference type="Proteomes" id="UP000199427"/>
    </source>
</evidence>
<dbReference type="RefSeq" id="WP_091772075.1">
    <property type="nucleotide sequence ID" value="NZ_CAESCL010000032.1"/>
</dbReference>
<dbReference type="InterPro" id="IPR006300">
    <property type="entry name" value="FlgB"/>
</dbReference>
<dbReference type="OrthoDB" id="9792068at2"/>
<sequence>MKLFSDTITNLENGLKYSSVKNRAIAQNIANVDTPNYKAKDVSFKEHLSQAQGHLQANKTHEKHLPFHQTSNEIKTSTRTGVTYNHNGNSVDLDKEMSELAENQIYYQALVERINGKFNSIKSVLNGGN</sequence>
<comment type="subunit">
    <text evidence="6">The basal body constitutes a major portion of the flagellar organelle and consists of a number of rings mounted on a central rod.</text>
</comment>
<reference evidence="7 8" key="1">
    <citation type="submission" date="2016-10" db="EMBL/GenBank/DDBJ databases">
        <authorList>
            <person name="de Groot N.N."/>
        </authorList>
    </citation>
    <scope>NUCLEOTIDE SEQUENCE [LARGE SCALE GENOMIC DNA]</scope>
    <source>
        <strain evidence="7 8">DSM 21633</strain>
    </source>
</reference>
<evidence type="ECO:0000256" key="4">
    <source>
        <dbReference type="ARBA" id="ARBA00023143"/>
    </source>
</evidence>
<keyword evidence="7" id="KW-0282">Flagellum</keyword>
<evidence type="ECO:0000256" key="5">
    <source>
        <dbReference type="ARBA" id="ARBA00024934"/>
    </source>
</evidence>
<dbReference type="GO" id="GO:0030694">
    <property type="term" value="C:bacterial-type flagellum basal body, rod"/>
    <property type="evidence" value="ECO:0007669"/>
    <property type="project" value="InterPro"/>
</dbReference>
<dbReference type="NCBIfam" id="TIGR01396">
    <property type="entry name" value="FlgB"/>
    <property type="match status" value="1"/>
</dbReference>
<dbReference type="PANTHER" id="PTHR30435">
    <property type="entry name" value="FLAGELLAR PROTEIN"/>
    <property type="match status" value="1"/>
</dbReference>
<keyword evidence="7" id="KW-0969">Cilium</keyword>
<gene>
    <name evidence="7" type="ORF">SAMN05216362_101127</name>
</gene>
<dbReference type="PANTHER" id="PTHR30435:SF12">
    <property type="entry name" value="FLAGELLAR BASAL BODY ROD PROTEIN FLGB"/>
    <property type="match status" value="1"/>
</dbReference>
<dbReference type="PIRSF" id="PIRSF002889">
    <property type="entry name" value="Rod_FlgB"/>
    <property type="match status" value="1"/>
</dbReference>
<comment type="function">
    <text evidence="5 6">Structural component of flagellum, the bacterial motility apparatus. Part of the rod structure of flagellar basal body.</text>
</comment>
<organism evidence="7 8">
    <name type="scientific">Piscibacillus halophilus</name>
    <dbReference type="NCBI Taxonomy" id="571933"/>
    <lineage>
        <taxon>Bacteria</taxon>
        <taxon>Bacillati</taxon>
        <taxon>Bacillota</taxon>
        <taxon>Bacilli</taxon>
        <taxon>Bacillales</taxon>
        <taxon>Bacillaceae</taxon>
        <taxon>Piscibacillus</taxon>
    </lineage>
</organism>
<evidence type="ECO:0000313" key="7">
    <source>
        <dbReference type="EMBL" id="SEP56920.1"/>
    </source>
</evidence>
<evidence type="ECO:0000256" key="2">
    <source>
        <dbReference type="ARBA" id="ARBA00009677"/>
    </source>
</evidence>
<evidence type="ECO:0000256" key="1">
    <source>
        <dbReference type="ARBA" id="ARBA00004117"/>
    </source>
</evidence>
<dbReference type="GO" id="GO:0071978">
    <property type="term" value="P:bacterial-type flagellum-dependent swarming motility"/>
    <property type="evidence" value="ECO:0007669"/>
    <property type="project" value="TreeGrafter"/>
</dbReference>
<dbReference type="EMBL" id="FOES01000001">
    <property type="protein sequence ID" value="SEP56920.1"/>
    <property type="molecule type" value="Genomic_DNA"/>
</dbReference>
<keyword evidence="4 6" id="KW-0975">Bacterial flagellum</keyword>
<accession>A0A1H8YXG8</accession>
<evidence type="ECO:0000256" key="3">
    <source>
        <dbReference type="ARBA" id="ARBA00014376"/>
    </source>
</evidence>
<comment type="similarity">
    <text evidence="2 6">Belongs to the flagella basal body rod proteins family.</text>
</comment>
<name>A0A1H8YXG8_9BACI</name>
<keyword evidence="7" id="KW-0966">Cell projection</keyword>
<proteinExistence type="inferred from homology"/>
<dbReference type="Proteomes" id="UP000199427">
    <property type="component" value="Unassembled WGS sequence"/>
</dbReference>
<evidence type="ECO:0000256" key="6">
    <source>
        <dbReference type="PIRNR" id="PIRNR002889"/>
    </source>
</evidence>
<keyword evidence="8" id="KW-1185">Reference proteome</keyword>
<dbReference type="AlphaFoldDB" id="A0A1H8YXG8"/>
<comment type="subcellular location">
    <subcellularLocation>
        <location evidence="1 6">Bacterial flagellum basal body</location>
    </subcellularLocation>
</comment>
<protein>
    <recommendedName>
        <fullName evidence="3 6">Flagellar basal body rod protein FlgB</fullName>
    </recommendedName>
</protein>
<dbReference type="STRING" id="571933.SAMN05216362_101127"/>